<name>D2QZX4_PIRSD</name>
<dbReference type="Gene3D" id="3.40.720.10">
    <property type="entry name" value="Alkaline Phosphatase, subunit A"/>
    <property type="match status" value="1"/>
</dbReference>
<dbReference type="InterPro" id="IPR000917">
    <property type="entry name" value="Sulfatase_N"/>
</dbReference>
<evidence type="ECO:0000256" key="2">
    <source>
        <dbReference type="ARBA" id="ARBA00022801"/>
    </source>
</evidence>
<dbReference type="STRING" id="530564.Psta_3681"/>
<evidence type="ECO:0000259" key="4">
    <source>
        <dbReference type="Pfam" id="PF00884"/>
    </source>
</evidence>
<dbReference type="Pfam" id="PF14707">
    <property type="entry name" value="Sulfatase_C"/>
    <property type="match status" value="1"/>
</dbReference>
<keyword evidence="6" id="KW-1185">Reference proteome</keyword>
<protein>
    <submittedName>
        <fullName evidence="5">Sulfatase</fullName>
    </submittedName>
</protein>
<dbReference type="GO" id="GO:0004065">
    <property type="term" value="F:arylsulfatase activity"/>
    <property type="evidence" value="ECO:0007669"/>
    <property type="project" value="TreeGrafter"/>
</dbReference>
<dbReference type="KEGG" id="psl:Psta_3681"/>
<comment type="similarity">
    <text evidence="1">Belongs to the sulfatase family.</text>
</comment>
<dbReference type="HOGENOM" id="CLU_006332_10_4_0"/>
<dbReference type="InterPro" id="IPR050738">
    <property type="entry name" value="Sulfatase"/>
</dbReference>
<feature type="domain" description="Sulfatase N-terminal" evidence="4">
    <location>
        <begin position="52"/>
        <end position="360"/>
    </location>
</feature>
<reference evidence="5 6" key="1">
    <citation type="journal article" date="2009" name="Stand. Genomic Sci.">
        <title>Complete genome sequence of Pirellula staleyi type strain (ATCC 27377).</title>
        <authorList>
            <person name="Clum A."/>
            <person name="Tindall B.J."/>
            <person name="Sikorski J."/>
            <person name="Ivanova N."/>
            <person name="Mavrommatis K."/>
            <person name="Lucas S."/>
            <person name="Glavina del Rio T."/>
            <person name="Nolan M."/>
            <person name="Chen F."/>
            <person name="Tice H."/>
            <person name="Pitluck S."/>
            <person name="Cheng J.F."/>
            <person name="Chertkov O."/>
            <person name="Brettin T."/>
            <person name="Han C."/>
            <person name="Detter J.C."/>
            <person name="Kuske C."/>
            <person name="Bruce D."/>
            <person name="Goodwin L."/>
            <person name="Ovchinikova G."/>
            <person name="Pati A."/>
            <person name="Mikhailova N."/>
            <person name="Chen A."/>
            <person name="Palaniappan K."/>
            <person name="Land M."/>
            <person name="Hauser L."/>
            <person name="Chang Y.J."/>
            <person name="Jeffries C.D."/>
            <person name="Chain P."/>
            <person name="Rohde M."/>
            <person name="Goker M."/>
            <person name="Bristow J."/>
            <person name="Eisen J.A."/>
            <person name="Markowitz V."/>
            <person name="Hugenholtz P."/>
            <person name="Kyrpides N.C."/>
            <person name="Klenk H.P."/>
            <person name="Lapidus A."/>
        </authorList>
    </citation>
    <scope>NUCLEOTIDE SEQUENCE [LARGE SCALE GENOMIC DNA]</scope>
    <source>
        <strain evidence="6">ATCC 27377 / DSM 6068 / ICPB 4128</strain>
    </source>
</reference>
<dbReference type="AlphaFoldDB" id="D2QZX4"/>
<evidence type="ECO:0000256" key="3">
    <source>
        <dbReference type="SAM" id="MobiDB-lite"/>
    </source>
</evidence>
<accession>D2QZX4</accession>
<dbReference type="CDD" id="cd16026">
    <property type="entry name" value="GALNS_like"/>
    <property type="match status" value="1"/>
</dbReference>
<organism evidence="5 6">
    <name type="scientific">Pirellula staleyi (strain ATCC 27377 / DSM 6068 / ICPB 4128)</name>
    <name type="common">Pirella staleyi</name>
    <dbReference type="NCBI Taxonomy" id="530564"/>
    <lineage>
        <taxon>Bacteria</taxon>
        <taxon>Pseudomonadati</taxon>
        <taxon>Planctomycetota</taxon>
        <taxon>Planctomycetia</taxon>
        <taxon>Pirellulales</taxon>
        <taxon>Pirellulaceae</taxon>
        <taxon>Pirellula</taxon>
    </lineage>
</organism>
<dbReference type="Proteomes" id="UP000001887">
    <property type="component" value="Chromosome"/>
</dbReference>
<evidence type="ECO:0000313" key="5">
    <source>
        <dbReference type="EMBL" id="ADB18339.1"/>
    </source>
</evidence>
<dbReference type="PANTHER" id="PTHR42693">
    <property type="entry name" value="ARYLSULFATASE FAMILY MEMBER"/>
    <property type="match status" value="1"/>
</dbReference>
<evidence type="ECO:0000256" key="1">
    <source>
        <dbReference type="ARBA" id="ARBA00008779"/>
    </source>
</evidence>
<keyword evidence="2" id="KW-0378">Hydrolase</keyword>
<proteinExistence type="inferred from homology"/>
<dbReference type="Gene3D" id="3.30.1120.10">
    <property type="match status" value="1"/>
</dbReference>
<dbReference type="Pfam" id="PF00884">
    <property type="entry name" value="Sulfatase"/>
    <property type="match status" value="1"/>
</dbReference>
<gene>
    <name evidence="5" type="ordered locus">Psta_3681</name>
</gene>
<evidence type="ECO:0000313" key="6">
    <source>
        <dbReference type="Proteomes" id="UP000001887"/>
    </source>
</evidence>
<feature type="region of interest" description="Disordered" evidence="3">
    <location>
        <begin position="471"/>
        <end position="499"/>
    </location>
</feature>
<dbReference type="SUPFAM" id="SSF53649">
    <property type="entry name" value="Alkaline phosphatase-like"/>
    <property type="match status" value="1"/>
</dbReference>
<sequence precursor="true">MVYGAPKVIRIPFKIAHAAMTFVAFVLATTFVISSTAATEESAADAASKRRPNIVLIFCDDLGYADIGCFGAKGYETPNLNKLASEGMKFTDFQVAAAVCSASRAALLTGCYPQRVGILSALGPSDSIGIAKNELLISELLQNLGYKTACFGKWHLGHHEQFLPQQNGFATYFGLPYSNDMWPKHPTAKNAYPPLPLIDGNKTIELNPDQTKLTTWYTEKAVKFIHDCGEKPFFLYVPHNMPHVPLFVSEKFAGKTKRGLFGDVIAEIDWSVGEITKALEATGNVDNTLVIFTSDNGPWLSYGDHAGSTGGFREGKGTVWEGGHRVPMIAKYPGTIQPGTTCDKLASTIDLFPTIAHYCGATIDPSRKIDGVSIQPLLESVEGAKSSHEFFYYYWGNGLEAVRDERFKLHFPHAFRSLTGTPGTDGMPNGYTQAKTELALFDLDADPFEQTNIAADHPEVTARLTAAAESMRSDLGDSLTGKKGTGIRPPDRFTQPKAN</sequence>
<dbReference type="PANTHER" id="PTHR42693:SF53">
    <property type="entry name" value="ENDO-4-O-SULFATASE"/>
    <property type="match status" value="1"/>
</dbReference>
<dbReference type="InterPro" id="IPR017850">
    <property type="entry name" value="Alkaline_phosphatase_core_sf"/>
</dbReference>
<dbReference type="eggNOG" id="COG3119">
    <property type="taxonomic scope" value="Bacteria"/>
</dbReference>
<dbReference type="EMBL" id="CP001848">
    <property type="protein sequence ID" value="ADB18339.1"/>
    <property type="molecule type" value="Genomic_DNA"/>
</dbReference>